<dbReference type="GO" id="GO:0002250">
    <property type="term" value="P:adaptive immune response"/>
    <property type="evidence" value="ECO:0007669"/>
    <property type="project" value="UniProtKB-KW"/>
</dbReference>
<dbReference type="Gene3D" id="2.60.40.10">
    <property type="entry name" value="Immunoglobulins"/>
    <property type="match status" value="1"/>
</dbReference>
<accession>G7P9T6</accession>
<evidence type="ECO:0000256" key="2">
    <source>
        <dbReference type="ARBA" id="ARBA00022859"/>
    </source>
</evidence>
<feature type="non-terminal residue" evidence="8">
    <location>
        <position position="103"/>
    </location>
</feature>
<keyword evidence="5" id="KW-0393">Immunoglobulin domain</keyword>
<dbReference type="Pfam" id="PF07686">
    <property type="entry name" value="V-set"/>
    <property type="match status" value="1"/>
</dbReference>
<dbReference type="EMBL" id="CM001282">
    <property type="protein sequence ID" value="EHH63461.1"/>
    <property type="molecule type" value="Genomic_DNA"/>
</dbReference>
<sequence length="103" mass="11499">MNFPLDFPILILMFGETGSNSVKQTGQITILEGASVTMNCTYTSAGYPTLFWYVQYPNKPLQLLQRQTMENSKNFGVGNIKDKNSPIVKYSVQVSDSAVYCCL</sequence>
<dbReference type="AlphaFoldDB" id="G7P9T6"/>
<dbReference type="PROSITE" id="PS50835">
    <property type="entry name" value="IG_LIKE"/>
    <property type="match status" value="1"/>
</dbReference>
<dbReference type="InterPro" id="IPR007110">
    <property type="entry name" value="Ig-like_dom"/>
</dbReference>
<dbReference type="InterPro" id="IPR013106">
    <property type="entry name" value="Ig_V-set"/>
</dbReference>
<dbReference type="InterPro" id="IPR051287">
    <property type="entry name" value="TCR_variable_region"/>
</dbReference>
<proteinExistence type="predicted"/>
<evidence type="ECO:0000259" key="7">
    <source>
        <dbReference type="PROSITE" id="PS50835"/>
    </source>
</evidence>
<protein>
    <recommendedName>
        <fullName evidence="7">Ig-like domain-containing protein</fullName>
    </recommendedName>
</protein>
<dbReference type="SUPFAM" id="SSF48726">
    <property type="entry name" value="Immunoglobulin"/>
    <property type="match status" value="1"/>
</dbReference>
<dbReference type="PANTHER" id="PTHR19367:SF35">
    <property type="entry name" value="T CELL RECEPTOR ALPHA VARIABLE 40"/>
    <property type="match status" value="1"/>
</dbReference>
<dbReference type="InterPro" id="IPR013783">
    <property type="entry name" value="Ig-like_fold"/>
</dbReference>
<dbReference type="GO" id="GO:0042101">
    <property type="term" value="C:T cell receptor complex"/>
    <property type="evidence" value="ECO:0007669"/>
    <property type="project" value="UniProtKB-KW"/>
</dbReference>
<evidence type="ECO:0000256" key="1">
    <source>
        <dbReference type="ARBA" id="ARBA00022729"/>
    </source>
</evidence>
<keyword evidence="6" id="KW-1279">T cell receptor</keyword>
<evidence type="ECO:0000256" key="4">
    <source>
        <dbReference type="ARBA" id="ARBA00023170"/>
    </source>
</evidence>
<dbReference type="PANTHER" id="PTHR19367">
    <property type="entry name" value="T-CELL RECEPTOR ALPHA CHAIN V REGION"/>
    <property type="match status" value="1"/>
</dbReference>
<evidence type="ECO:0000256" key="5">
    <source>
        <dbReference type="ARBA" id="ARBA00023319"/>
    </source>
</evidence>
<dbReference type="InterPro" id="IPR036179">
    <property type="entry name" value="Ig-like_dom_sf"/>
</dbReference>
<keyword evidence="2" id="KW-0391">Immunity</keyword>
<keyword evidence="3" id="KW-1064">Adaptive immunity</keyword>
<organism>
    <name type="scientific">Macaca fascicularis</name>
    <name type="common">Crab-eating macaque</name>
    <name type="synonym">Cynomolgus monkey</name>
    <dbReference type="NCBI Taxonomy" id="9541"/>
    <lineage>
        <taxon>Eukaryota</taxon>
        <taxon>Metazoa</taxon>
        <taxon>Chordata</taxon>
        <taxon>Craniata</taxon>
        <taxon>Vertebrata</taxon>
        <taxon>Euteleostomi</taxon>
        <taxon>Mammalia</taxon>
        <taxon>Eutheria</taxon>
        <taxon>Euarchontoglires</taxon>
        <taxon>Primates</taxon>
        <taxon>Haplorrhini</taxon>
        <taxon>Catarrhini</taxon>
        <taxon>Cercopithecidae</taxon>
        <taxon>Cercopithecinae</taxon>
        <taxon>Macaca</taxon>
    </lineage>
</organism>
<keyword evidence="4" id="KW-0675">Receptor</keyword>
<evidence type="ECO:0000313" key="8">
    <source>
        <dbReference type="EMBL" id="EHH63461.1"/>
    </source>
</evidence>
<name>G7P9T6_MACFA</name>
<dbReference type="Proteomes" id="UP000009130">
    <property type="component" value="Chromosome 7"/>
</dbReference>
<reference evidence="8" key="1">
    <citation type="journal article" date="2011" name="Nat. Biotechnol.">
        <title>Genome sequencing and comparison of two nonhuman primate animal models, the cynomolgus and Chinese rhesus macaques.</title>
        <authorList>
            <person name="Yan G."/>
            <person name="Zhang G."/>
            <person name="Fang X."/>
            <person name="Zhang Y."/>
            <person name="Li C."/>
            <person name="Ling F."/>
            <person name="Cooper D.N."/>
            <person name="Li Q."/>
            <person name="Li Y."/>
            <person name="van Gool A.J."/>
            <person name="Du H."/>
            <person name="Chen J."/>
            <person name="Chen R."/>
            <person name="Zhang P."/>
            <person name="Huang Z."/>
            <person name="Thompson J.R."/>
            <person name="Meng Y."/>
            <person name="Bai Y."/>
            <person name="Wang J."/>
            <person name="Zhuo M."/>
            <person name="Wang T."/>
            <person name="Huang Y."/>
            <person name="Wei L."/>
            <person name="Li J."/>
            <person name="Wang Z."/>
            <person name="Hu H."/>
            <person name="Yang P."/>
            <person name="Le L."/>
            <person name="Stenson P.D."/>
            <person name="Li B."/>
            <person name="Liu X."/>
            <person name="Ball E.V."/>
            <person name="An N."/>
            <person name="Huang Q."/>
            <person name="Zhang Y."/>
            <person name="Fan W."/>
            <person name="Zhang X."/>
            <person name="Li Y."/>
            <person name="Wang W."/>
            <person name="Katze M.G."/>
            <person name="Su B."/>
            <person name="Nielsen R."/>
            <person name="Yang H."/>
            <person name="Wang J."/>
            <person name="Wang X."/>
            <person name="Wang J."/>
        </authorList>
    </citation>
    <scope>NUCLEOTIDE SEQUENCE [LARGE SCALE GENOMIC DNA]</scope>
    <source>
        <strain evidence="8">CE-4</strain>
    </source>
</reference>
<evidence type="ECO:0000256" key="6">
    <source>
        <dbReference type="ARBA" id="ARBA00043266"/>
    </source>
</evidence>
<keyword evidence="1" id="KW-0732">Signal</keyword>
<gene>
    <name evidence="8" type="ORF">EGM_16428</name>
</gene>
<feature type="domain" description="Ig-like" evidence="7">
    <location>
        <begin position="8"/>
        <end position="103"/>
    </location>
</feature>
<evidence type="ECO:0000256" key="3">
    <source>
        <dbReference type="ARBA" id="ARBA00023130"/>
    </source>
</evidence>